<proteinExistence type="predicted"/>
<dbReference type="AlphaFoldDB" id="A0A9Q3EIV9"/>
<evidence type="ECO:0000313" key="2">
    <source>
        <dbReference type="EMBL" id="MBW0519950.1"/>
    </source>
</evidence>
<evidence type="ECO:0000313" key="3">
    <source>
        <dbReference type="Proteomes" id="UP000765509"/>
    </source>
</evidence>
<feature type="region of interest" description="Disordered" evidence="1">
    <location>
        <begin position="1"/>
        <end position="36"/>
    </location>
</feature>
<dbReference type="Proteomes" id="UP000765509">
    <property type="component" value="Unassembled WGS sequence"/>
</dbReference>
<dbReference type="EMBL" id="AVOT02027744">
    <property type="protein sequence ID" value="MBW0519950.1"/>
    <property type="molecule type" value="Genomic_DNA"/>
</dbReference>
<reference evidence="2" key="1">
    <citation type="submission" date="2021-03" db="EMBL/GenBank/DDBJ databases">
        <title>Draft genome sequence of rust myrtle Austropuccinia psidii MF-1, a brazilian biotype.</title>
        <authorList>
            <person name="Quecine M.C."/>
            <person name="Pachon D.M.R."/>
            <person name="Bonatelli M.L."/>
            <person name="Correr F.H."/>
            <person name="Franceschini L.M."/>
            <person name="Leite T.F."/>
            <person name="Margarido G.R.A."/>
            <person name="Almeida C.A."/>
            <person name="Ferrarezi J.A."/>
            <person name="Labate C.A."/>
        </authorList>
    </citation>
    <scope>NUCLEOTIDE SEQUENCE</scope>
    <source>
        <strain evidence="2">MF-1</strain>
    </source>
</reference>
<dbReference type="OrthoDB" id="3059190at2759"/>
<organism evidence="2 3">
    <name type="scientific">Austropuccinia psidii MF-1</name>
    <dbReference type="NCBI Taxonomy" id="1389203"/>
    <lineage>
        <taxon>Eukaryota</taxon>
        <taxon>Fungi</taxon>
        <taxon>Dikarya</taxon>
        <taxon>Basidiomycota</taxon>
        <taxon>Pucciniomycotina</taxon>
        <taxon>Pucciniomycetes</taxon>
        <taxon>Pucciniales</taxon>
        <taxon>Sphaerophragmiaceae</taxon>
        <taxon>Austropuccinia</taxon>
    </lineage>
</organism>
<evidence type="ECO:0000256" key="1">
    <source>
        <dbReference type="SAM" id="MobiDB-lite"/>
    </source>
</evidence>
<protein>
    <recommendedName>
        <fullName evidence="4">Gag-pol polyprotein</fullName>
    </recommendedName>
</protein>
<name>A0A9Q3EIV9_9BASI</name>
<comment type="caution">
    <text evidence="2">The sequence shown here is derived from an EMBL/GenBank/DDBJ whole genome shotgun (WGS) entry which is preliminary data.</text>
</comment>
<sequence>MSYDSISIKEEETREEDDQSSSVKSIPPTARKSKIIGPRHPISIDSAIREENILTYPRKPAALLVGNNPLTYNQPLKSNNHENWKKAIKREIQSMIDLDLWEVVPIKNEYKLVGMTQVLKSKRDEKEQIIQHKSWLFPQGLLQTQGKDY</sequence>
<accession>A0A9Q3EIV9</accession>
<evidence type="ECO:0008006" key="4">
    <source>
        <dbReference type="Google" id="ProtNLM"/>
    </source>
</evidence>
<gene>
    <name evidence="2" type="ORF">O181_059665</name>
</gene>
<keyword evidence="3" id="KW-1185">Reference proteome</keyword>